<dbReference type="InterPro" id="IPR001680">
    <property type="entry name" value="WD40_rpt"/>
</dbReference>
<dbReference type="PANTHER" id="PTHR19876">
    <property type="entry name" value="COATOMER"/>
    <property type="match status" value="1"/>
</dbReference>
<evidence type="ECO:0000256" key="1">
    <source>
        <dbReference type="ARBA" id="ARBA00004156"/>
    </source>
</evidence>
<dbReference type="Proteomes" id="UP000593564">
    <property type="component" value="Unassembled WGS sequence"/>
</dbReference>
<dbReference type="PRINTS" id="PR00320">
    <property type="entry name" value="GPROTEINBRPT"/>
</dbReference>
<dbReference type="PROSITE" id="PS50294">
    <property type="entry name" value="WD_REPEATS_REGION"/>
    <property type="match status" value="1"/>
</dbReference>
<dbReference type="GO" id="GO:0006888">
    <property type="term" value="P:endoplasmic reticulum to Golgi vesicle-mediated transport"/>
    <property type="evidence" value="ECO:0007669"/>
    <property type="project" value="TreeGrafter"/>
</dbReference>
<evidence type="ECO:0000256" key="2">
    <source>
        <dbReference type="ARBA" id="ARBA00022574"/>
    </source>
</evidence>
<accession>A0A7J7GPY3</accession>
<dbReference type="GO" id="GO:0006886">
    <property type="term" value="P:intracellular protein transport"/>
    <property type="evidence" value="ECO:0007669"/>
    <property type="project" value="TreeGrafter"/>
</dbReference>
<dbReference type="AlphaFoldDB" id="A0A7J7GPY3"/>
<gene>
    <name evidence="6" type="ORF">HYC85_019603</name>
</gene>
<dbReference type="GO" id="GO:0030126">
    <property type="term" value="C:COPI vesicle coat"/>
    <property type="evidence" value="ECO:0007669"/>
    <property type="project" value="TreeGrafter"/>
</dbReference>
<feature type="repeat" description="WD" evidence="5">
    <location>
        <begin position="18"/>
        <end position="43"/>
    </location>
</feature>
<keyword evidence="7" id="KW-1185">Reference proteome</keyword>
<reference evidence="6 7" key="2">
    <citation type="submission" date="2020-07" db="EMBL/GenBank/DDBJ databases">
        <title>Genome assembly of wild tea tree DASZ reveals pedigree and selection history of tea varieties.</title>
        <authorList>
            <person name="Zhang W."/>
        </authorList>
    </citation>
    <scope>NUCLEOTIDE SEQUENCE [LARGE SCALE GENOMIC DNA]</scope>
    <source>
        <strain evidence="7">cv. G240</strain>
        <tissue evidence="6">Leaf</tissue>
    </source>
</reference>
<proteinExistence type="predicted"/>
<dbReference type="PROSITE" id="PS50082">
    <property type="entry name" value="WD_REPEATS_2"/>
    <property type="match status" value="3"/>
</dbReference>
<dbReference type="PANTHER" id="PTHR19876:SF68">
    <property type="entry name" value="COATOMER SUBUNIT BETA'-2"/>
    <property type="match status" value="1"/>
</dbReference>
<sequence length="182" mass="20711">KNLRRLSRENQCQLEGNIRCVVVHPTLPYVLSSSDDMLVKLWDWEKGWVCTQIFEGHSHYVMQVTFNLKDTNTFASASLDRTIKIWNLGSPDPNFTLDAHLKGVNCVDYFTGGDKPYLITGFDDHNAKVCDYQTKTKSCVQTLDEHTHNVSAIRFHSELPIIITGYEDGTVRICHIATNFAC</sequence>
<keyword evidence="4" id="KW-0968">Cytoplasmic vesicle</keyword>
<protein>
    <submittedName>
        <fullName evidence="6">Uncharacterized protein</fullName>
    </submittedName>
</protein>
<keyword evidence="3" id="KW-0677">Repeat</keyword>
<dbReference type="InterPro" id="IPR015943">
    <property type="entry name" value="WD40/YVTN_repeat-like_dom_sf"/>
</dbReference>
<organism evidence="6 7">
    <name type="scientific">Camellia sinensis</name>
    <name type="common">Tea plant</name>
    <name type="synonym">Thea sinensis</name>
    <dbReference type="NCBI Taxonomy" id="4442"/>
    <lineage>
        <taxon>Eukaryota</taxon>
        <taxon>Viridiplantae</taxon>
        <taxon>Streptophyta</taxon>
        <taxon>Embryophyta</taxon>
        <taxon>Tracheophyta</taxon>
        <taxon>Spermatophyta</taxon>
        <taxon>Magnoliopsida</taxon>
        <taxon>eudicotyledons</taxon>
        <taxon>Gunneridae</taxon>
        <taxon>Pentapetalae</taxon>
        <taxon>asterids</taxon>
        <taxon>Ericales</taxon>
        <taxon>Theaceae</taxon>
        <taxon>Camellia</taxon>
    </lineage>
</organism>
<dbReference type="EMBL" id="JACBKZ010000009">
    <property type="protein sequence ID" value="KAF5941961.1"/>
    <property type="molecule type" value="Genomic_DNA"/>
</dbReference>
<dbReference type="InterPro" id="IPR050844">
    <property type="entry name" value="Coatomer_complex_subunit"/>
</dbReference>
<keyword evidence="2 5" id="KW-0853">WD repeat</keyword>
<dbReference type="GO" id="GO:0006891">
    <property type="term" value="P:intra-Golgi vesicle-mediated transport"/>
    <property type="evidence" value="ECO:0007669"/>
    <property type="project" value="TreeGrafter"/>
</dbReference>
<feature type="non-terminal residue" evidence="6">
    <location>
        <position position="1"/>
    </location>
</feature>
<evidence type="ECO:0000256" key="3">
    <source>
        <dbReference type="ARBA" id="ARBA00022737"/>
    </source>
</evidence>
<comment type="subcellular location">
    <subcellularLocation>
        <location evidence="1">Cytoplasmic vesicle membrane</location>
    </subcellularLocation>
</comment>
<dbReference type="InterPro" id="IPR020472">
    <property type="entry name" value="WD40_PAC1"/>
</dbReference>
<dbReference type="SUPFAM" id="SSF50978">
    <property type="entry name" value="WD40 repeat-like"/>
    <property type="match status" value="1"/>
</dbReference>
<dbReference type="Pfam" id="PF00400">
    <property type="entry name" value="WD40"/>
    <property type="match status" value="4"/>
</dbReference>
<evidence type="ECO:0000313" key="6">
    <source>
        <dbReference type="EMBL" id="KAF5941961.1"/>
    </source>
</evidence>
<comment type="caution">
    <text evidence="6">The sequence shown here is derived from an EMBL/GenBank/DDBJ whole genome shotgun (WGS) entry which is preliminary data.</text>
</comment>
<reference evidence="7" key="1">
    <citation type="journal article" date="2020" name="Nat. Commun.">
        <title>Genome assembly of wild tea tree DASZ reveals pedigree and selection history of tea varieties.</title>
        <authorList>
            <person name="Zhang W."/>
            <person name="Zhang Y."/>
            <person name="Qiu H."/>
            <person name="Guo Y."/>
            <person name="Wan H."/>
            <person name="Zhang X."/>
            <person name="Scossa F."/>
            <person name="Alseekh S."/>
            <person name="Zhang Q."/>
            <person name="Wang P."/>
            <person name="Xu L."/>
            <person name="Schmidt M.H."/>
            <person name="Jia X."/>
            <person name="Li D."/>
            <person name="Zhu A."/>
            <person name="Guo F."/>
            <person name="Chen W."/>
            <person name="Ni D."/>
            <person name="Usadel B."/>
            <person name="Fernie A.R."/>
            <person name="Wen W."/>
        </authorList>
    </citation>
    <scope>NUCLEOTIDE SEQUENCE [LARGE SCALE GENOMIC DNA]</scope>
    <source>
        <strain evidence="7">cv. G240</strain>
    </source>
</reference>
<dbReference type="Gene3D" id="2.130.10.10">
    <property type="entry name" value="YVTN repeat-like/Quinoprotein amine dehydrogenase"/>
    <property type="match status" value="1"/>
</dbReference>
<name>A0A7J7GPY3_CAMSI</name>
<feature type="repeat" description="WD" evidence="5">
    <location>
        <begin position="54"/>
        <end position="96"/>
    </location>
</feature>
<feature type="repeat" description="WD" evidence="5">
    <location>
        <begin position="143"/>
        <end position="173"/>
    </location>
</feature>
<dbReference type="SMART" id="SM00320">
    <property type="entry name" value="WD40"/>
    <property type="match status" value="4"/>
</dbReference>
<dbReference type="InterPro" id="IPR036322">
    <property type="entry name" value="WD40_repeat_dom_sf"/>
</dbReference>
<dbReference type="GO" id="GO:0006890">
    <property type="term" value="P:retrograde vesicle-mediated transport, Golgi to endoplasmic reticulum"/>
    <property type="evidence" value="ECO:0007669"/>
    <property type="project" value="TreeGrafter"/>
</dbReference>
<evidence type="ECO:0000256" key="4">
    <source>
        <dbReference type="ARBA" id="ARBA00023329"/>
    </source>
</evidence>
<evidence type="ECO:0000256" key="5">
    <source>
        <dbReference type="PROSITE-ProRule" id="PRU00221"/>
    </source>
</evidence>
<evidence type="ECO:0000313" key="7">
    <source>
        <dbReference type="Proteomes" id="UP000593564"/>
    </source>
</evidence>